<protein>
    <submittedName>
        <fullName evidence="1">Uncharacterized protein</fullName>
    </submittedName>
</protein>
<dbReference type="Proteomes" id="UP000016200">
    <property type="component" value="Unassembled WGS sequence"/>
</dbReference>
<gene>
    <name evidence="1" type="ORF">CP10139811_1329</name>
</gene>
<evidence type="ECO:0000313" key="1">
    <source>
        <dbReference type="EMBL" id="EPP35252.1"/>
    </source>
</evidence>
<sequence length="58" mass="6919">MRIPPFNRKSRVSSLQIPHLSKITHFLFENSHLTWKSRVFSSEFPYLSENHAFSLRES</sequence>
<proteinExistence type="predicted"/>
<feature type="non-terminal residue" evidence="1">
    <location>
        <position position="58"/>
    </location>
</feature>
<evidence type="ECO:0000313" key="2">
    <source>
        <dbReference type="Proteomes" id="UP000016200"/>
    </source>
</evidence>
<dbReference type="EMBL" id="ATNB01000074">
    <property type="protein sequence ID" value="EPP35252.1"/>
    <property type="molecule type" value="Genomic_DNA"/>
</dbReference>
<name>S7J5F4_9CHLA</name>
<reference evidence="1 2" key="1">
    <citation type="submission" date="2013-04" db="EMBL/GenBank/DDBJ databases">
        <title>Genome sequence of Chlamydia psittaci 10-1398/11.</title>
        <authorList>
            <person name="Huot-Creasy H."/>
            <person name="McCracken C.L."/>
            <person name="Humphries M."/>
            <person name="Sachse K."/>
            <person name="Laroucau K."/>
            <person name="Bavoil P."/>
            <person name="Myers G.S."/>
        </authorList>
    </citation>
    <scope>NUCLEOTIDE SEQUENCE [LARGE SCALE GENOMIC DNA]</scope>
    <source>
        <strain evidence="1 2">10_1398_11</strain>
    </source>
</reference>
<organism evidence="1 2">
    <name type="scientific">Chlamydia ibidis</name>
    <dbReference type="NCBI Taxonomy" id="1405396"/>
    <lineage>
        <taxon>Bacteria</taxon>
        <taxon>Pseudomonadati</taxon>
        <taxon>Chlamydiota</taxon>
        <taxon>Chlamydiia</taxon>
        <taxon>Chlamydiales</taxon>
        <taxon>Chlamydiaceae</taxon>
        <taxon>Chlamydia/Chlamydophila group</taxon>
        <taxon>Chlamydia</taxon>
    </lineage>
</organism>
<dbReference type="HOGENOM" id="CLU_131228_3_1_0"/>
<comment type="caution">
    <text evidence="1">The sequence shown here is derived from an EMBL/GenBank/DDBJ whole genome shotgun (WGS) entry which is preliminary data.</text>
</comment>
<accession>S7J5F4</accession>
<dbReference type="AlphaFoldDB" id="S7J5F4"/>